<sequence length="151" mass="17735">MQICEVYFLDIVGKKSNYLVLPNDNAKSLDKLKEKIVDYWDDEEKRPKEGCTHIIINSPRVIERRLIRDKDEQIREKNGEINELCEEFDRLMTKGGPNILKNAYKIGKIKMGDEVRYGKDHVCFLSAIDFQIEIQQRIHLKVRDARSLLEA</sequence>
<comment type="caution">
    <text evidence="2">The sequence shown here is derived from an EMBL/GenBank/DDBJ whole genome shotgun (WGS) entry which is preliminary data.</text>
</comment>
<dbReference type="Proteomes" id="UP000234323">
    <property type="component" value="Unassembled WGS sequence"/>
</dbReference>
<dbReference type="AlphaFoldDB" id="A0A2I1G9N8"/>
<keyword evidence="1" id="KW-0175">Coiled coil</keyword>
<organism evidence="2 3">
    <name type="scientific">Rhizophagus irregularis</name>
    <dbReference type="NCBI Taxonomy" id="588596"/>
    <lineage>
        <taxon>Eukaryota</taxon>
        <taxon>Fungi</taxon>
        <taxon>Fungi incertae sedis</taxon>
        <taxon>Mucoromycota</taxon>
        <taxon>Glomeromycotina</taxon>
        <taxon>Glomeromycetes</taxon>
        <taxon>Glomerales</taxon>
        <taxon>Glomeraceae</taxon>
        <taxon>Rhizophagus</taxon>
    </lineage>
</organism>
<evidence type="ECO:0000256" key="1">
    <source>
        <dbReference type="SAM" id="Coils"/>
    </source>
</evidence>
<feature type="coiled-coil region" evidence="1">
    <location>
        <begin position="67"/>
        <end position="94"/>
    </location>
</feature>
<accession>A0A2I1G9N8</accession>
<proteinExistence type="predicted"/>
<reference evidence="2 3" key="1">
    <citation type="submission" date="2015-10" db="EMBL/GenBank/DDBJ databases">
        <title>Genome analyses suggest a sexual origin of heterokaryosis in a supposedly ancient asexual fungus.</title>
        <authorList>
            <person name="Ropars J."/>
            <person name="Sedzielewska K."/>
            <person name="Noel J."/>
            <person name="Charron P."/>
            <person name="Farinelli L."/>
            <person name="Marton T."/>
            <person name="Kruger M."/>
            <person name="Pelin A."/>
            <person name="Brachmann A."/>
            <person name="Corradi N."/>
        </authorList>
    </citation>
    <scope>NUCLEOTIDE SEQUENCE [LARGE SCALE GENOMIC DNA]</scope>
    <source>
        <strain evidence="2 3">A4</strain>
    </source>
</reference>
<name>A0A2I1G9N8_9GLOM</name>
<gene>
    <name evidence="2" type="ORF">RhiirA4_442499</name>
</gene>
<dbReference type="EMBL" id="LLXI01000247">
    <property type="protein sequence ID" value="PKY43322.1"/>
    <property type="molecule type" value="Genomic_DNA"/>
</dbReference>
<protein>
    <submittedName>
        <fullName evidence="2">Uncharacterized protein</fullName>
    </submittedName>
</protein>
<evidence type="ECO:0000313" key="2">
    <source>
        <dbReference type="EMBL" id="PKY43322.1"/>
    </source>
</evidence>
<dbReference type="VEuPathDB" id="FungiDB:FUN_000316"/>
<keyword evidence="3" id="KW-1185">Reference proteome</keyword>
<evidence type="ECO:0000313" key="3">
    <source>
        <dbReference type="Proteomes" id="UP000234323"/>
    </source>
</evidence>